<dbReference type="InterPro" id="IPR023996">
    <property type="entry name" value="TonB-dep_OMP_SusC/RagA"/>
</dbReference>
<dbReference type="SUPFAM" id="SSF56935">
    <property type="entry name" value="Porins"/>
    <property type="match status" value="1"/>
</dbReference>
<evidence type="ECO:0000256" key="8">
    <source>
        <dbReference type="SAM" id="SignalP"/>
    </source>
</evidence>
<keyword evidence="6 7" id="KW-0998">Cell outer membrane</keyword>
<dbReference type="Pfam" id="PF07715">
    <property type="entry name" value="Plug"/>
    <property type="match status" value="1"/>
</dbReference>
<feature type="chain" id="PRO_5023085291" evidence="8">
    <location>
        <begin position="22"/>
        <end position="1027"/>
    </location>
</feature>
<evidence type="ECO:0000256" key="3">
    <source>
        <dbReference type="ARBA" id="ARBA00022452"/>
    </source>
</evidence>
<evidence type="ECO:0000256" key="5">
    <source>
        <dbReference type="ARBA" id="ARBA00023136"/>
    </source>
</evidence>
<comment type="caution">
    <text evidence="10">The sequence shown here is derived from an EMBL/GenBank/DDBJ whole genome shotgun (WGS) entry which is preliminary data.</text>
</comment>
<keyword evidence="8" id="KW-0732">Signal</keyword>
<dbReference type="Gene3D" id="2.40.170.20">
    <property type="entry name" value="TonB-dependent receptor, beta-barrel domain"/>
    <property type="match status" value="1"/>
</dbReference>
<comment type="subcellular location">
    <subcellularLocation>
        <location evidence="1 7">Cell outer membrane</location>
        <topology evidence="1 7">Multi-pass membrane protein</topology>
    </subcellularLocation>
</comment>
<reference evidence="10 11" key="1">
    <citation type="submission" date="2019-09" db="EMBL/GenBank/DDBJ databases">
        <title>Chitinophaga ginsengihumi sp. nov., isolated from soil of ginseng rhizosphere.</title>
        <authorList>
            <person name="Lee J."/>
        </authorList>
    </citation>
    <scope>NUCLEOTIDE SEQUENCE [LARGE SCALE GENOMIC DNA]</scope>
    <source>
        <strain evidence="10 11">BN140078</strain>
    </source>
</reference>
<organism evidence="10 11">
    <name type="scientific">Chitinophaga agrisoli</name>
    <dbReference type="NCBI Taxonomy" id="2607653"/>
    <lineage>
        <taxon>Bacteria</taxon>
        <taxon>Pseudomonadati</taxon>
        <taxon>Bacteroidota</taxon>
        <taxon>Chitinophagia</taxon>
        <taxon>Chitinophagales</taxon>
        <taxon>Chitinophagaceae</taxon>
        <taxon>Chitinophaga</taxon>
    </lineage>
</organism>
<reference evidence="10 11" key="2">
    <citation type="submission" date="2019-09" db="EMBL/GenBank/DDBJ databases">
        <authorList>
            <person name="Jin C."/>
        </authorList>
    </citation>
    <scope>NUCLEOTIDE SEQUENCE [LARGE SCALE GENOMIC DNA]</scope>
    <source>
        <strain evidence="10 11">BN140078</strain>
    </source>
</reference>
<feature type="signal peptide" evidence="8">
    <location>
        <begin position="1"/>
        <end position="21"/>
    </location>
</feature>
<proteinExistence type="inferred from homology"/>
<gene>
    <name evidence="10" type="ORF">F0L74_18430</name>
</gene>
<dbReference type="SUPFAM" id="SSF49464">
    <property type="entry name" value="Carboxypeptidase regulatory domain-like"/>
    <property type="match status" value="1"/>
</dbReference>
<dbReference type="InterPro" id="IPR012910">
    <property type="entry name" value="Plug_dom"/>
</dbReference>
<comment type="similarity">
    <text evidence="7">Belongs to the TonB-dependent receptor family.</text>
</comment>
<dbReference type="InterPro" id="IPR023997">
    <property type="entry name" value="TonB-dep_OMP_SusC/RagA_CS"/>
</dbReference>
<evidence type="ECO:0000259" key="9">
    <source>
        <dbReference type="Pfam" id="PF07715"/>
    </source>
</evidence>
<dbReference type="Pfam" id="PF13715">
    <property type="entry name" value="CarbopepD_reg_2"/>
    <property type="match status" value="1"/>
</dbReference>
<evidence type="ECO:0000256" key="2">
    <source>
        <dbReference type="ARBA" id="ARBA00022448"/>
    </source>
</evidence>
<dbReference type="NCBIfam" id="TIGR04057">
    <property type="entry name" value="SusC_RagA_signa"/>
    <property type="match status" value="1"/>
</dbReference>
<dbReference type="AlphaFoldDB" id="A0A5B2VRK6"/>
<dbReference type="Gene3D" id="2.170.130.10">
    <property type="entry name" value="TonB-dependent receptor, plug domain"/>
    <property type="match status" value="1"/>
</dbReference>
<keyword evidence="2 7" id="KW-0813">Transport</keyword>
<dbReference type="EMBL" id="VUOC01000003">
    <property type="protein sequence ID" value="KAA2241841.1"/>
    <property type="molecule type" value="Genomic_DNA"/>
</dbReference>
<name>A0A5B2VRK6_9BACT</name>
<evidence type="ECO:0000256" key="7">
    <source>
        <dbReference type="PROSITE-ProRule" id="PRU01360"/>
    </source>
</evidence>
<dbReference type="Proteomes" id="UP000324611">
    <property type="component" value="Unassembled WGS sequence"/>
</dbReference>
<dbReference type="InterPro" id="IPR039426">
    <property type="entry name" value="TonB-dep_rcpt-like"/>
</dbReference>
<dbReference type="Gene3D" id="2.60.40.1120">
    <property type="entry name" value="Carboxypeptidase-like, regulatory domain"/>
    <property type="match status" value="1"/>
</dbReference>
<accession>A0A5B2VRK6</accession>
<dbReference type="InterPro" id="IPR037066">
    <property type="entry name" value="Plug_dom_sf"/>
</dbReference>
<keyword evidence="11" id="KW-1185">Reference proteome</keyword>
<dbReference type="NCBIfam" id="TIGR04056">
    <property type="entry name" value="OMP_RagA_SusC"/>
    <property type="match status" value="1"/>
</dbReference>
<dbReference type="GO" id="GO:0009279">
    <property type="term" value="C:cell outer membrane"/>
    <property type="evidence" value="ECO:0007669"/>
    <property type="project" value="UniProtKB-SubCell"/>
</dbReference>
<evidence type="ECO:0000256" key="4">
    <source>
        <dbReference type="ARBA" id="ARBA00022692"/>
    </source>
</evidence>
<evidence type="ECO:0000256" key="1">
    <source>
        <dbReference type="ARBA" id="ARBA00004571"/>
    </source>
</evidence>
<keyword evidence="4 7" id="KW-0812">Transmembrane</keyword>
<dbReference type="InterPro" id="IPR008969">
    <property type="entry name" value="CarboxyPept-like_regulatory"/>
</dbReference>
<keyword evidence="3 7" id="KW-1134">Transmembrane beta strand</keyword>
<evidence type="ECO:0000313" key="10">
    <source>
        <dbReference type="EMBL" id="KAA2241841.1"/>
    </source>
</evidence>
<dbReference type="PROSITE" id="PS52016">
    <property type="entry name" value="TONB_DEPENDENT_REC_3"/>
    <property type="match status" value="1"/>
</dbReference>
<evidence type="ECO:0000313" key="11">
    <source>
        <dbReference type="Proteomes" id="UP000324611"/>
    </source>
</evidence>
<evidence type="ECO:0000256" key="6">
    <source>
        <dbReference type="ARBA" id="ARBA00023237"/>
    </source>
</evidence>
<feature type="domain" description="TonB-dependent receptor plug" evidence="9">
    <location>
        <begin position="121"/>
        <end position="238"/>
    </location>
</feature>
<dbReference type="InterPro" id="IPR036942">
    <property type="entry name" value="Beta-barrel_TonB_sf"/>
</dbReference>
<keyword evidence="5 7" id="KW-0472">Membrane</keyword>
<protein>
    <submittedName>
        <fullName evidence="10">SusC/RagA family TonB-linked outer membrane protein</fullName>
    </submittedName>
</protein>
<sequence length="1027" mass="111365">MKRSLLLCAFLLLLGYHFTVAQEKRTIKGAVQDPAGAPLQGVTVQEKGTGNGTVTDAKGSFTLQAPPMATLVFSYIGFARQEVAIGGQNSLTVQLSPDTKGLGEVVVTALGIQKESGKLGYAVSKVGGELMNKARETNVAYSLEGRVAGLNVSGVSGGPGSSARINLRGITSFNGGSPLFVIDGVPMDNTNRGTAGQYGGADKGDGISSINPDDIENMTVLKGATAAALYGTRASNGVILITTKSGKKGSKLSVEYNTNLQFDQVVNNLEFQDVYGQGAQNHRPADAAAAAATGISAWGEKLDGRPTIQLDGKEYPYSPVKDNLQQFYRVAPTFTNTIATSGGWETGAFRLSLSSMNNQSVLRNSGLNRKSVNLNLNQQVTDKLKITVMANYVDEAIKNRPWLSDSPMNPNYGISLLAPNVNQAALQPGYDPSKNGAEVLFTNNIYTTNPWFVVNQFVNKVNRKRLISAIAARYDFTDWLYAQARVGYDLANENYLTVEPWGTAYSSGGTGRLNDLSKRQISELNTDVLVGARRSITQDLELDVSVGANDRKWVDQTVGMNGSQFIIPYLYVPANLTNLASNYLYKELETHSAYYTADFTYKGFLNIGTTGRYDVFSTLPSSNRGIFTPSVTGSFIFSELTHLPALSYGKLRASYAQTSGEAEPYKTQQYYKISNTINGVPLGTFDDNKYNPDIRPYRLKEFEIGTELKFFTNRLGLDVSYFRRQTDGEIISASISNASGFTTQTLNLGATRNSGVEVMLTGTPVQTHAFAWNVSFNITKVTNLVVDIDGTDNPAPVTLTAYRPGNANVAIVKGLPMAQIMAYDYKRDAQGNVVIGDNGIPERGPLQPMGSAIPNVFGGLSNDFTYKNFNLSFLIDFKYNNKVLSATNYYSIADGLNKLTLEGREEGIVAAGVTENGAKNNKNVAAYNYYPLLAQNISALSVFDGSFIKLRQVTLGYSFPEAWFSHTPFQSISISLVGRNLWTLMKRTPNIDPEAGFSSDIKAAGLEGGNLPALRTYGVNVNFKFKK</sequence>
<dbReference type="RefSeq" id="WP_149839347.1">
    <property type="nucleotide sequence ID" value="NZ_VUOC01000003.1"/>
</dbReference>